<dbReference type="EMBL" id="SACR01000005">
    <property type="protein sequence ID" value="RVU44685.1"/>
    <property type="molecule type" value="Genomic_DNA"/>
</dbReference>
<dbReference type="PANTHER" id="PTHR43649">
    <property type="entry name" value="ARABINOSE-BINDING PROTEIN-RELATED"/>
    <property type="match status" value="1"/>
</dbReference>
<dbReference type="PANTHER" id="PTHR43649:SF32">
    <property type="entry name" value="SUGAR BINDING SECRETED PROTEIN"/>
    <property type="match status" value="1"/>
</dbReference>
<evidence type="ECO:0000256" key="2">
    <source>
        <dbReference type="ARBA" id="ARBA00008520"/>
    </source>
</evidence>
<dbReference type="OrthoDB" id="8858741at2"/>
<dbReference type="InterPro" id="IPR050490">
    <property type="entry name" value="Bact_solute-bd_prot1"/>
</dbReference>
<evidence type="ECO:0000313" key="3">
    <source>
        <dbReference type="EMBL" id="RVU44685.1"/>
    </source>
</evidence>
<dbReference type="InterPro" id="IPR006059">
    <property type="entry name" value="SBP"/>
</dbReference>
<comment type="subcellular location">
    <subcellularLocation>
        <location evidence="1">Periplasm</location>
    </subcellularLocation>
</comment>
<comment type="caution">
    <text evidence="3">The sequence shown here is derived from an EMBL/GenBank/DDBJ whole genome shotgun (WGS) entry which is preliminary data.</text>
</comment>
<evidence type="ECO:0000256" key="1">
    <source>
        <dbReference type="ARBA" id="ARBA00004418"/>
    </source>
</evidence>
<organism evidence="3 4">
    <name type="scientific">Rubrivivax rivuli</name>
    <dbReference type="NCBI Taxonomy" id="1862385"/>
    <lineage>
        <taxon>Bacteria</taxon>
        <taxon>Pseudomonadati</taxon>
        <taxon>Pseudomonadota</taxon>
        <taxon>Betaproteobacteria</taxon>
        <taxon>Burkholderiales</taxon>
        <taxon>Sphaerotilaceae</taxon>
        <taxon>Rubrivivax</taxon>
    </lineage>
</organism>
<reference evidence="3 4" key="1">
    <citation type="submission" date="2019-01" db="EMBL/GenBank/DDBJ databases">
        <authorList>
            <person name="Chen W.-M."/>
        </authorList>
    </citation>
    <scope>NUCLEOTIDE SEQUENCE [LARGE SCALE GENOMIC DNA]</scope>
    <source>
        <strain evidence="3 4">KYPY4</strain>
    </source>
</reference>
<dbReference type="SUPFAM" id="SSF53850">
    <property type="entry name" value="Periplasmic binding protein-like II"/>
    <property type="match status" value="1"/>
</dbReference>
<sequence>MLIAGAAAALPWRARARARTTLTVAAFPLVDAIVKAALPAWQQRHPDVAVQVVSRPYADHHTAMTTALSTSVYLPDVMTLEASYVGRYAQGRGLADLAQPPFDGLRLRPRFVPYAFEQAINRRNELLALPTDIGPGTLMYRTDLFAQAGLGEADLTPSWEAYVDAGIRLKAATGAYLVSNAQTVKDIVIRSGLKPGEGLYFDSESRVLVNSPRFVRAFELARKVRQHKLDARVAAWSNDWAEAFRRGTLATDLTGAWMVGQMANWVAPGTSGRWRVAQLPENTFVSYGGSYYALPRQAKPENRALAWELVQLLTLNRELQFAAFKSQDAFPALLETFDDPFFEQPLPFLGGQRARTLWRDAARRITATQVHKQANFADEVVGTELDNVLDRGKPIAAALADAARLLERRAFR</sequence>
<dbReference type="Proteomes" id="UP000285575">
    <property type="component" value="Unassembled WGS sequence"/>
</dbReference>
<dbReference type="AlphaFoldDB" id="A0A437RD60"/>
<name>A0A437RD60_9BURK</name>
<protein>
    <submittedName>
        <fullName evidence="3">Extracellular solute-binding protein</fullName>
    </submittedName>
</protein>
<dbReference type="Pfam" id="PF13416">
    <property type="entry name" value="SBP_bac_8"/>
    <property type="match status" value="1"/>
</dbReference>
<evidence type="ECO:0000313" key="4">
    <source>
        <dbReference type="Proteomes" id="UP000285575"/>
    </source>
</evidence>
<dbReference type="Gene3D" id="3.40.190.10">
    <property type="entry name" value="Periplasmic binding protein-like II"/>
    <property type="match status" value="1"/>
</dbReference>
<gene>
    <name evidence="3" type="ORF">EOE66_17215</name>
</gene>
<comment type="similarity">
    <text evidence="2">Belongs to the bacterial solute-binding protein 1 family.</text>
</comment>
<dbReference type="GO" id="GO:0042597">
    <property type="term" value="C:periplasmic space"/>
    <property type="evidence" value="ECO:0007669"/>
    <property type="project" value="UniProtKB-SubCell"/>
</dbReference>
<proteinExistence type="inferred from homology"/>
<keyword evidence="4" id="KW-1185">Reference proteome</keyword>
<accession>A0A437RD60</accession>